<proteinExistence type="inferred from homology"/>
<dbReference type="InterPro" id="IPR002213">
    <property type="entry name" value="UDP_glucos_trans"/>
</dbReference>
<sequence>MAMATPAKPHLVFFPFPAQGHVTPAFQLATLLHQCHGFDVTFVHTEHNRRRLLRARGPDALAGSPGFRFAAVPDGLPASDVDAAQDMPALHFSLSAAVVPHFKKLVLSQLLPSPAASCCCLISDVDHILRAAADIGLPCVNFWTTSASSFMAFQQCQQLVAKGLVPLKDAEQLRNGYLDSTVIDWVPGLPASMRLRDFPSFIRTTDADDAGLAITLRTMECHRTVPSAVIFHTLEEMESHVMSALSAIMPPVYAIGPLPLLLSGAGGGATSSSCSSTAEPLPPEFLAETEGTGCVTSWCPQEAVLRHEAVGAFLTHCGWNSMLESVCAGVPMLCWPFVGDQQPNSRLACTEWRVGVELGEDPSREEVETAIRQVMGGERGEELRRSAAEWKEKAARAARPGGSSWVNLEKLANEVLAPLMTHNH</sequence>
<evidence type="ECO:0000313" key="6">
    <source>
        <dbReference type="EMBL" id="CAD6243968.1"/>
    </source>
</evidence>
<organism evidence="6 7">
    <name type="scientific">Miscanthus lutarioriparius</name>
    <dbReference type="NCBI Taxonomy" id="422564"/>
    <lineage>
        <taxon>Eukaryota</taxon>
        <taxon>Viridiplantae</taxon>
        <taxon>Streptophyta</taxon>
        <taxon>Embryophyta</taxon>
        <taxon>Tracheophyta</taxon>
        <taxon>Spermatophyta</taxon>
        <taxon>Magnoliopsida</taxon>
        <taxon>Liliopsida</taxon>
        <taxon>Poales</taxon>
        <taxon>Poaceae</taxon>
        <taxon>PACMAD clade</taxon>
        <taxon>Panicoideae</taxon>
        <taxon>Andropogonodae</taxon>
        <taxon>Andropogoneae</taxon>
        <taxon>Saccharinae</taxon>
        <taxon>Miscanthus</taxon>
    </lineage>
</organism>
<dbReference type="EC" id="2.4.1.-" evidence="5"/>
<dbReference type="OrthoDB" id="5835829at2759"/>
<comment type="caution">
    <text evidence="6">The sequence shown here is derived from an EMBL/GenBank/DDBJ whole genome shotgun (WGS) entry which is preliminary data.</text>
</comment>
<dbReference type="AlphaFoldDB" id="A0A811PGN1"/>
<evidence type="ECO:0000256" key="5">
    <source>
        <dbReference type="RuleBase" id="RU362057"/>
    </source>
</evidence>
<protein>
    <recommendedName>
        <fullName evidence="5">Glycosyltransferase</fullName>
        <ecNumber evidence="5">2.4.1.-</ecNumber>
    </recommendedName>
</protein>
<keyword evidence="3 4" id="KW-0808">Transferase</keyword>
<dbReference type="Pfam" id="PF00201">
    <property type="entry name" value="UDPGT"/>
    <property type="match status" value="1"/>
</dbReference>
<evidence type="ECO:0000256" key="3">
    <source>
        <dbReference type="ARBA" id="ARBA00022679"/>
    </source>
</evidence>
<accession>A0A811PGN1</accession>
<keyword evidence="7" id="KW-1185">Reference proteome</keyword>
<comment type="similarity">
    <text evidence="1 4">Belongs to the UDP-glycosyltransferase family.</text>
</comment>
<dbReference type="PANTHER" id="PTHR11926:SF1498">
    <property type="entry name" value="GLYCOSYLTRANSFERASE"/>
    <property type="match status" value="1"/>
</dbReference>
<dbReference type="PANTHER" id="PTHR11926">
    <property type="entry name" value="GLUCOSYL/GLUCURONOSYL TRANSFERASES"/>
    <property type="match status" value="1"/>
</dbReference>
<evidence type="ECO:0000256" key="2">
    <source>
        <dbReference type="ARBA" id="ARBA00022676"/>
    </source>
</evidence>
<evidence type="ECO:0000256" key="4">
    <source>
        <dbReference type="RuleBase" id="RU003718"/>
    </source>
</evidence>
<dbReference type="GO" id="GO:0080043">
    <property type="term" value="F:quercetin 3-O-glucosyltransferase activity"/>
    <property type="evidence" value="ECO:0007669"/>
    <property type="project" value="TreeGrafter"/>
</dbReference>
<keyword evidence="2 4" id="KW-0328">Glycosyltransferase</keyword>
<dbReference type="FunFam" id="3.40.50.2000:FF:000431">
    <property type="entry name" value="UDP-glycosyltransferase 90A1"/>
    <property type="match status" value="1"/>
</dbReference>
<dbReference type="InterPro" id="IPR035595">
    <property type="entry name" value="UDP_glycos_trans_CS"/>
</dbReference>
<name>A0A811PGN1_9POAL</name>
<dbReference type="Gene3D" id="3.40.50.2000">
    <property type="entry name" value="Glycogen Phosphorylase B"/>
    <property type="match status" value="2"/>
</dbReference>
<dbReference type="PROSITE" id="PS00375">
    <property type="entry name" value="UDPGT"/>
    <property type="match status" value="1"/>
</dbReference>
<gene>
    <name evidence="6" type="ORF">NCGR_LOCUS28853</name>
</gene>
<dbReference type="EMBL" id="CAJGYO010000007">
    <property type="protein sequence ID" value="CAD6243968.1"/>
    <property type="molecule type" value="Genomic_DNA"/>
</dbReference>
<dbReference type="CDD" id="cd03784">
    <property type="entry name" value="GT1_Gtf-like"/>
    <property type="match status" value="1"/>
</dbReference>
<evidence type="ECO:0000313" key="7">
    <source>
        <dbReference type="Proteomes" id="UP000604825"/>
    </source>
</evidence>
<evidence type="ECO:0000256" key="1">
    <source>
        <dbReference type="ARBA" id="ARBA00009995"/>
    </source>
</evidence>
<dbReference type="Proteomes" id="UP000604825">
    <property type="component" value="Unassembled WGS sequence"/>
</dbReference>
<dbReference type="SUPFAM" id="SSF53756">
    <property type="entry name" value="UDP-Glycosyltransferase/glycogen phosphorylase"/>
    <property type="match status" value="1"/>
</dbReference>
<dbReference type="GO" id="GO:0080044">
    <property type="term" value="F:quercetin 7-O-glucosyltransferase activity"/>
    <property type="evidence" value="ECO:0007669"/>
    <property type="project" value="TreeGrafter"/>
</dbReference>
<reference evidence="6" key="1">
    <citation type="submission" date="2020-10" db="EMBL/GenBank/DDBJ databases">
        <authorList>
            <person name="Han B."/>
            <person name="Lu T."/>
            <person name="Zhao Q."/>
            <person name="Huang X."/>
            <person name="Zhao Y."/>
        </authorList>
    </citation>
    <scope>NUCLEOTIDE SEQUENCE</scope>
</reference>
<dbReference type="FunFam" id="3.40.50.2000:FF:000065">
    <property type="entry name" value="Glycosyltransferase"/>
    <property type="match status" value="1"/>
</dbReference>